<dbReference type="SUPFAM" id="SSF49265">
    <property type="entry name" value="Fibronectin type III"/>
    <property type="match status" value="2"/>
</dbReference>
<protein>
    <recommendedName>
        <fullName evidence="10">Fibronectin type-III domain-containing protein</fullName>
    </recommendedName>
</protein>
<comment type="subcellular location">
    <subcellularLocation>
        <location evidence="1">Membrane</location>
        <topology evidence="1">Single-pass membrane protein</topology>
    </subcellularLocation>
</comment>
<dbReference type="Pfam" id="PF00041">
    <property type="entry name" value="fn3"/>
    <property type="match status" value="1"/>
</dbReference>
<organism evidence="11 12">
    <name type="scientific">Macrostomum lignano</name>
    <dbReference type="NCBI Taxonomy" id="282301"/>
    <lineage>
        <taxon>Eukaryota</taxon>
        <taxon>Metazoa</taxon>
        <taxon>Spiralia</taxon>
        <taxon>Lophotrochozoa</taxon>
        <taxon>Platyhelminthes</taxon>
        <taxon>Rhabditophora</taxon>
        <taxon>Macrostomorpha</taxon>
        <taxon>Macrostomida</taxon>
        <taxon>Macrostomidae</taxon>
        <taxon>Macrostomum</taxon>
    </lineage>
</organism>
<evidence type="ECO:0000256" key="1">
    <source>
        <dbReference type="ARBA" id="ARBA00004167"/>
    </source>
</evidence>
<dbReference type="InterPro" id="IPR003961">
    <property type="entry name" value="FN3_dom"/>
</dbReference>
<evidence type="ECO:0000256" key="4">
    <source>
        <dbReference type="ARBA" id="ARBA00022840"/>
    </source>
</evidence>
<keyword evidence="5 9" id="KW-1133">Transmembrane helix</keyword>
<evidence type="ECO:0000313" key="11">
    <source>
        <dbReference type="EMBL" id="PAA52685.1"/>
    </source>
</evidence>
<proteinExistence type="predicted"/>
<evidence type="ECO:0000256" key="7">
    <source>
        <dbReference type="ARBA" id="ARBA00023170"/>
    </source>
</evidence>
<feature type="compositionally biased region" description="Low complexity" evidence="8">
    <location>
        <begin position="563"/>
        <end position="589"/>
    </location>
</feature>
<keyword evidence="2 9" id="KW-0812">Transmembrane</keyword>
<dbReference type="Proteomes" id="UP000215902">
    <property type="component" value="Unassembled WGS sequence"/>
</dbReference>
<dbReference type="SMART" id="SM00060">
    <property type="entry name" value="FN3"/>
    <property type="match status" value="2"/>
</dbReference>
<dbReference type="OrthoDB" id="5809444at2759"/>
<dbReference type="SUPFAM" id="SSF52058">
    <property type="entry name" value="L domain-like"/>
    <property type="match status" value="1"/>
</dbReference>
<keyword evidence="12" id="KW-1185">Reference proteome</keyword>
<dbReference type="InterPro" id="IPR050449">
    <property type="entry name" value="Ephrin_rcpt_TKs"/>
</dbReference>
<keyword evidence="4" id="KW-0067">ATP-binding</keyword>
<evidence type="ECO:0000256" key="5">
    <source>
        <dbReference type="ARBA" id="ARBA00022989"/>
    </source>
</evidence>
<evidence type="ECO:0000259" key="10">
    <source>
        <dbReference type="PROSITE" id="PS50853"/>
    </source>
</evidence>
<feature type="region of interest" description="Disordered" evidence="8">
    <location>
        <begin position="527"/>
        <end position="603"/>
    </location>
</feature>
<evidence type="ECO:0000256" key="6">
    <source>
        <dbReference type="ARBA" id="ARBA00023136"/>
    </source>
</evidence>
<dbReference type="STRING" id="282301.A0A267DTW8"/>
<dbReference type="Pfam" id="PF01030">
    <property type="entry name" value="Recep_L_domain"/>
    <property type="match status" value="1"/>
</dbReference>
<dbReference type="PANTHER" id="PTHR46877:SF14">
    <property type="entry name" value="RECEPTOR PROTEIN-TYROSINE KINASE"/>
    <property type="match status" value="1"/>
</dbReference>
<feature type="transmembrane region" description="Helical" evidence="9">
    <location>
        <begin position="858"/>
        <end position="879"/>
    </location>
</feature>
<gene>
    <name evidence="11" type="ORF">BOX15_Mlig028477g2</name>
</gene>
<dbReference type="GO" id="GO:0005524">
    <property type="term" value="F:ATP binding"/>
    <property type="evidence" value="ECO:0007669"/>
    <property type="project" value="UniProtKB-KW"/>
</dbReference>
<dbReference type="PROSITE" id="PS50853">
    <property type="entry name" value="FN3"/>
    <property type="match status" value="1"/>
</dbReference>
<keyword evidence="7" id="KW-0675">Receptor</keyword>
<accession>A0A267DTW8</accession>
<dbReference type="InterPro" id="IPR000494">
    <property type="entry name" value="Rcpt_L-dom"/>
</dbReference>
<dbReference type="InterPro" id="IPR036941">
    <property type="entry name" value="Rcpt_L-dom_sf"/>
</dbReference>
<dbReference type="PRINTS" id="PR00014">
    <property type="entry name" value="FNTYPEIII"/>
</dbReference>
<evidence type="ECO:0000256" key="8">
    <source>
        <dbReference type="SAM" id="MobiDB-lite"/>
    </source>
</evidence>
<keyword evidence="3" id="KW-0547">Nucleotide-binding</keyword>
<evidence type="ECO:0000256" key="9">
    <source>
        <dbReference type="SAM" id="Phobius"/>
    </source>
</evidence>
<dbReference type="InterPro" id="IPR013783">
    <property type="entry name" value="Ig-like_fold"/>
</dbReference>
<evidence type="ECO:0000256" key="3">
    <source>
        <dbReference type="ARBA" id="ARBA00022741"/>
    </source>
</evidence>
<feature type="domain" description="Fibronectin type-III" evidence="10">
    <location>
        <begin position="393"/>
        <end position="496"/>
    </location>
</feature>
<dbReference type="PANTHER" id="PTHR46877">
    <property type="entry name" value="EPH RECEPTOR A5"/>
    <property type="match status" value="1"/>
</dbReference>
<feature type="region of interest" description="Disordered" evidence="8">
    <location>
        <begin position="760"/>
        <end position="803"/>
    </location>
</feature>
<dbReference type="GO" id="GO:0005886">
    <property type="term" value="C:plasma membrane"/>
    <property type="evidence" value="ECO:0007669"/>
    <property type="project" value="TreeGrafter"/>
</dbReference>
<reference evidence="11 12" key="1">
    <citation type="submission" date="2017-06" db="EMBL/GenBank/DDBJ databases">
        <title>A platform for efficient transgenesis in Macrostomum lignano, a flatworm model organism for stem cell research.</title>
        <authorList>
            <person name="Berezikov E."/>
        </authorList>
    </citation>
    <scope>NUCLEOTIDE SEQUENCE [LARGE SCALE GENOMIC DNA]</scope>
    <source>
        <strain evidence="11">DV1</strain>
        <tissue evidence="11">Whole organism</tissue>
    </source>
</reference>
<evidence type="ECO:0000256" key="2">
    <source>
        <dbReference type="ARBA" id="ARBA00022692"/>
    </source>
</evidence>
<dbReference type="Gene3D" id="2.60.40.10">
    <property type="entry name" value="Immunoglobulins"/>
    <property type="match status" value="3"/>
</dbReference>
<dbReference type="InterPro" id="IPR036116">
    <property type="entry name" value="FN3_sf"/>
</dbReference>
<keyword evidence="6 9" id="KW-0472">Membrane</keyword>
<name>A0A267DTW8_9PLAT</name>
<evidence type="ECO:0000313" key="12">
    <source>
        <dbReference type="Proteomes" id="UP000215902"/>
    </source>
</evidence>
<dbReference type="EMBL" id="NIVC01003200">
    <property type="protein sequence ID" value="PAA52685.1"/>
    <property type="molecule type" value="Genomic_DNA"/>
</dbReference>
<feature type="compositionally biased region" description="Polar residues" evidence="8">
    <location>
        <begin position="771"/>
        <end position="780"/>
    </location>
</feature>
<dbReference type="CDD" id="cd00063">
    <property type="entry name" value="FN3"/>
    <property type="match status" value="2"/>
</dbReference>
<sequence>MSSIRSSSNTLSVIERTTMKLFNGTCVQACPLGYAVSDGQVCSKCADARNCARYCDPLLVHSIEDLEAVKGCTIMPQLIISLSDDIPDLEKRLLESFRDLTEIEESLMIINSPALTSLSFLSNLRVIHGKNSGSAGQRNQASQPASLAIEHNDFLQSLWNATNGRRLLVAKGKVRFYMNRRLCNHKITEFVKHTLNVTDFINFAEDLSPRTNGDLASCINRTFDILVGLVTSRSVMLHWPMLQVKDKRALLGYSIYYRQVRQGETVQYADPSTCEIRQWQTMFTACTNLFVPDNSSPNQLVEYSGIPVKHDGTVEGDDDLLRVSCHLNNCSQCVGDCKKKLPPKQCQFMVVLLKPASRYAMFVMPQLVVEQQQAYGSKSRIIYVDTMPTQPSPPHDFKVEFRSPSEMRLTWKPPLKPNGNVTHYLLRFKEMPSHQENVIYGDDCSDIGIRPVHQQQQQQQQQPTASSDVVADTSANRRLNFTVDCQKHCSCGVQPDLRQREDVIYFEDNLFKILFTRRPEMRNNEVEGLHKLKLRPNNGNESSSRSTGSRTSTRSTSDKKRTTTTTTTTTATTTTSTSRSSTTPMQTTTAPPTVAKPDCDNERCPKRITKQLDSANDNKRWTDGYVTVRGTEYTVTNLKHFTHYELSLIACQEEFRHPQYQTILHLCSNPARIIQLTEGLAQADRIPGEVTFQSPQSEERPGEVRLLWREPKNPNGVVRYYEVQYKGPSHRSWQYMCVSYREWLLSGKELDPNSKLLRTSRSVSDLPEASDNATANSSAGVGTVNEPAVRNGVKGGASGSSDDPSFALSGIGGVMLRELPQGTYQFQVRAVTSQGHGSWSPVASTEVSGRATTEMATILGLAGAMAVLLTCVLLGWLACRQRDRGRL</sequence>
<dbReference type="Gene3D" id="3.80.20.20">
    <property type="entry name" value="Receptor L-domain"/>
    <property type="match status" value="1"/>
</dbReference>
<dbReference type="AlphaFoldDB" id="A0A267DTW8"/>
<feature type="compositionally biased region" description="Low complexity" evidence="8">
    <location>
        <begin position="542"/>
        <end position="555"/>
    </location>
</feature>
<comment type="caution">
    <text evidence="11">The sequence shown here is derived from an EMBL/GenBank/DDBJ whole genome shotgun (WGS) entry which is preliminary data.</text>
</comment>